<reference evidence="10" key="1">
    <citation type="submission" date="2024-06" db="EMBL/GenBank/DDBJ databases">
        <title>Draft Genome Sequences of Epichloe bromicola Strains Isolated from Elymus ciliaris.</title>
        <authorList>
            <consortium name="Epichloe bromicola genome sequencing consortium"/>
            <person name="Miura A."/>
            <person name="Imano S."/>
            <person name="Ashida A."/>
            <person name="Sato I."/>
            <person name="Chiba S."/>
            <person name="Tanaka A."/>
            <person name="Camagna M."/>
            <person name="Takemoto D."/>
        </authorList>
    </citation>
    <scope>NUCLEOTIDE SEQUENCE [LARGE SCALE GENOMIC DNA]</scope>
    <source>
        <strain evidence="10">DP</strain>
    </source>
</reference>
<comment type="subcellular location">
    <subcellularLocation>
        <location evidence="1">Nucleus</location>
    </subcellularLocation>
</comment>
<dbReference type="InterPro" id="IPR019786">
    <property type="entry name" value="Zinc_finger_PHD-type_CS"/>
</dbReference>
<dbReference type="EMBL" id="BAAFGZ010000095">
    <property type="protein sequence ID" value="GAB0134806.1"/>
    <property type="molecule type" value="Genomic_DNA"/>
</dbReference>
<protein>
    <recommendedName>
        <fullName evidence="8">PHD-type domain-containing protein</fullName>
    </recommendedName>
</protein>
<evidence type="ECO:0000313" key="10">
    <source>
        <dbReference type="Proteomes" id="UP001562357"/>
    </source>
</evidence>
<evidence type="ECO:0000256" key="1">
    <source>
        <dbReference type="ARBA" id="ARBA00004123"/>
    </source>
</evidence>
<feature type="region of interest" description="Disordered" evidence="7">
    <location>
        <begin position="1"/>
        <end position="129"/>
    </location>
</feature>
<evidence type="ECO:0000259" key="8">
    <source>
        <dbReference type="PROSITE" id="PS50016"/>
    </source>
</evidence>
<feature type="compositionally biased region" description="Basic and acidic residues" evidence="7">
    <location>
        <begin position="10"/>
        <end position="25"/>
    </location>
</feature>
<keyword evidence="4" id="KW-0862">Zinc</keyword>
<keyword evidence="10" id="KW-1185">Reference proteome</keyword>
<sequence>MDPVQPAVSSHDEILHPEVADRAVKPEYAASSPPAPASDLAAASFRFSPTPTPAPTPLSSAEPAEPGAMAAVSSGHPTKKRGTASTVKKVPKRSKPSEAKKSKKKPKTGSVAPEADERPSGDEDSDNGPYCLCRGPDDHRWMICCEGCEDWFHGECIKMNKEIGENLIEKFICPNCSTDELATIYKKTCALGACRKSARLAQSQPSVFCSNEHAQTWWERMISRLPKAKGKNGLNDQLAQDEFMALLNSNLGATDAAGMWTLARTPFSDTSLNGTDSTQDDTLSKILSDEESKFLDQAAQARSQLEEETFLCHKMFTLIELAQERRRAAISAGRFAEDICGYDSRLDAVSARDVFSAFYKSLEGEEVFQQSKLRDPLGEEDLVRGMCERKRCKAHGGWQKMLPLGIKHHIRKMAEEMADMQEEEKIVREAAGERWRRRQAESNWVEVLNG</sequence>
<dbReference type="PANTHER" id="PTHR46174">
    <property type="entry name" value="CXXC-TYPE ZINC FINGER PROTEIN 1"/>
    <property type="match status" value="1"/>
</dbReference>
<accession>A0ABQ0CMW9</accession>
<proteinExistence type="predicted"/>
<dbReference type="Proteomes" id="UP001562357">
    <property type="component" value="Unassembled WGS sequence"/>
</dbReference>
<organism evidence="9 10">
    <name type="scientific">Epichloe bromicola</name>
    <dbReference type="NCBI Taxonomy" id="79588"/>
    <lineage>
        <taxon>Eukaryota</taxon>
        <taxon>Fungi</taxon>
        <taxon>Dikarya</taxon>
        <taxon>Ascomycota</taxon>
        <taxon>Pezizomycotina</taxon>
        <taxon>Sordariomycetes</taxon>
        <taxon>Hypocreomycetidae</taxon>
        <taxon>Hypocreales</taxon>
        <taxon>Clavicipitaceae</taxon>
        <taxon>Epichloe</taxon>
    </lineage>
</organism>
<feature type="compositionally biased region" description="Low complexity" evidence="7">
    <location>
        <begin position="57"/>
        <end position="66"/>
    </location>
</feature>
<keyword evidence="3 6" id="KW-0863">Zinc-finger</keyword>
<evidence type="ECO:0000256" key="3">
    <source>
        <dbReference type="ARBA" id="ARBA00022771"/>
    </source>
</evidence>
<dbReference type="SMART" id="SM00249">
    <property type="entry name" value="PHD"/>
    <property type="match status" value="1"/>
</dbReference>
<evidence type="ECO:0000256" key="6">
    <source>
        <dbReference type="PROSITE-ProRule" id="PRU00146"/>
    </source>
</evidence>
<dbReference type="PROSITE" id="PS01359">
    <property type="entry name" value="ZF_PHD_1"/>
    <property type="match status" value="1"/>
</dbReference>
<evidence type="ECO:0000256" key="7">
    <source>
        <dbReference type="SAM" id="MobiDB-lite"/>
    </source>
</evidence>
<dbReference type="InterPro" id="IPR013083">
    <property type="entry name" value="Znf_RING/FYVE/PHD"/>
</dbReference>
<dbReference type="Pfam" id="PF00628">
    <property type="entry name" value="PHD"/>
    <property type="match status" value="1"/>
</dbReference>
<feature type="domain" description="PHD-type" evidence="8">
    <location>
        <begin position="128"/>
        <end position="179"/>
    </location>
</feature>
<name>A0ABQ0CMW9_9HYPO</name>
<dbReference type="InterPro" id="IPR011011">
    <property type="entry name" value="Znf_FYVE_PHD"/>
</dbReference>
<dbReference type="PANTHER" id="PTHR46174:SF1">
    <property type="entry name" value="CXXC-TYPE ZINC FINGER PROTEIN 1"/>
    <property type="match status" value="1"/>
</dbReference>
<feature type="compositionally biased region" description="Low complexity" evidence="7">
    <location>
        <begin position="29"/>
        <end position="44"/>
    </location>
</feature>
<dbReference type="InterPro" id="IPR001965">
    <property type="entry name" value="Znf_PHD"/>
</dbReference>
<dbReference type="InterPro" id="IPR019787">
    <property type="entry name" value="Znf_PHD-finger"/>
</dbReference>
<dbReference type="SUPFAM" id="SSF57903">
    <property type="entry name" value="FYVE/PHD zinc finger"/>
    <property type="match status" value="1"/>
</dbReference>
<keyword evidence="5" id="KW-0539">Nucleus</keyword>
<comment type="caution">
    <text evidence="9">The sequence shown here is derived from an EMBL/GenBank/DDBJ whole genome shotgun (WGS) entry which is preliminary data.</text>
</comment>
<dbReference type="Gene3D" id="3.30.40.10">
    <property type="entry name" value="Zinc/RING finger domain, C3HC4 (zinc finger)"/>
    <property type="match status" value="1"/>
</dbReference>
<gene>
    <name evidence="9" type="primary">g3162</name>
    <name evidence="9" type="ORF">EsDP_00003162</name>
</gene>
<evidence type="ECO:0000313" key="9">
    <source>
        <dbReference type="EMBL" id="GAB0134806.1"/>
    </source>
</evidence>
<dbReference type="PROSITE" id="PS50016">
    <property type="entry name" value="ZF_PHD_2"/>
    <property type="match status" value="1"/>
</dbReference>
<evidence type="ECO:0000256" key="4">
    <source>
        <dbReference type="ARBA" id="ARBA00022833"/>
    </source>
</evidence>
<dbReference type="InterPro" id="IPR037869">
    <property type="entry name" value="Spp1/CFP1"/>
</dbReference>
<keyword evidence="2" id="KW-0479">Metal-binding</keyword>
<evidence type="ECO:0000256" key="5">
    <source>
        <dbReference type="ARBA" id="ARBA00023242"/>
    </source>
</evidence>
<evidence type="ECO:0000256" key="2">
    <source>
        <dbReference type="ARBA" id="ARBA00022723"/>
    </source>
</evidence>